<dbReference type="AlphaFoldDB" id="A0A256LC72"/>
<dbReference type="Proteomes" id="UP000215828">
    <property type="component" value="Unassembled WGS sequence"/>
</dbReference>
<feature type="transmembrane region" description="Helical" evidence="1">
    <location>
        <begin position="15"/>
        <end position="31"/>
    </location>
</feature>
<dbReference type="EMBL" id="NGNV01000033">
    <property type="protein sequence ID" value="OYR87630.1"/>
    <property type="molecule type" value="Genomic_DNA"/>
</dbReference>
<evidence type="ECO:0000313" key="5">
    <source>
        <dbReference type="Proteomes" id="UP000216316"/>
    </source>
</evidence>
<evidence type="ECO:0000256" key="1">
    <source>
        <dbReference type="SAM" id="Phobius"/>
    </source>
</evidence>
<feature type="transmembrane region" description="Helical" evidence="1">
    <location>
        <begin position="37"/>
        <end position="56"/>
    </location>
</feature>
<reference evidence="4 5" key="3">
    <citation type="submission" date="2017-09" db="EMBL/GenBank/DDBJ databases">
        <title>Tripartite evolution among Lactobacillus johnsonii, Lactobacillus taiwanensis, Lactobacillus reuteri and their rodent host.</title>
        <authorList>
            <person name="Wang T."/>
            <person name="Knowles S."/>
            <person name="Cheng C."/>
        </authorList>
    </citation>
    <scope>NUCLEOTIDE SEQUENCE [LARGE SCALE GENOMIC DNA]</scope>
    <source>
        <strain evidence="3 4">609q</strain>
        <strain evidence="2 5">609u</strain>
    </source>
</reference>
<dbReference type="RefSeq" id="WP_256978386.1">
    <property type="nucleotide sequence ID" value="NZ_NGNV01000033.1"/>
</dbReference>
<comment type="caution">
    <text evidence="3">The sequence shown here is derived from an EMBL/GenBank/DDBJ whole genome shotgun (WGS) entry which is preliminary data.</text>
</comment>
<reference evidence="3 4" key="1">
    <citation type="submission" date="2017-04" db="EMBL/GenBank/DDBJ databases">
        <authorList>
            <person name="Afonso C.L."/>
            <person name="Miller P.J."/>
            <person name="Scott M.A."/>
            <person name="Spackman E."/>
            <person name="Goraichik I."/>
            <person name="Dimitrov K.M."/>
            <person name="Suarez D.L."/>
            <person name="Swayne D.E."/>
        </authorList>
    </citation>
    <scope>NUCLEOTIDE SEQUENCE [LARGE SCALE GENOMIC DNA]</scope>
    <source>
        <strain evidence="3 4">609q</strain>
    </source>
</reference>
<sequence>MKANDKKMQDIKNNLYGLYIAGFLLLLGVVFRNLIPWSWLRLTFEFGFIYLIFESIKYQWRFYKLKRASLVKGG</sequence>
<proteinExistence type="predicted"/>
<keyword evidence="5" id="KW-1185">Reference proteome</keyword>
<evidence type="ECO:0000313" key="4">
    <source>
        <dbReference type="Proteomes" id="UP000215828"/>
    </source>
</evidence>
<accession>A0A256LC72</accession>
<gene>
    <name evidence="2" type="ORF">CBF53_06440</name>
    <name evidence="3" type="ORF">CBF70_09865</name>
</gene>
<name>A0A256LC72_9LACO</name>
<dbReference type="EMBL" id="NGNX01000061">
    <property type="protein sequence ID" value="OYR90197.1"/>
    <property type="molecule type" value="Genomic_DNA"/>
</dbReference>
<organism evidence="3 4">
    <name type="scientific">Lactobacillus taiwanensis</name>
    <dbReference type="NCBI Taxonomy" id="508451"/>
    <lineage>
        <taxon>Bacteria</taxon>
        <taxon>Bacillati</taxon>
        <taxon>Bacillota</taxon>
        <taxon>Bacilli</taxon>
        <taxon>Lactobacillales</taxon>
        <taxon>Lactobacillaceae</taxon>
        <taxon>Lactobacillus</taxon>
    </lineage>
</organism>
<protein>
    <submittedName>
        <fullName evidence="3">Uncharacterized protein</fullName>
    </submittedName>
</protein>
<keyword evidence="1" id="KW-0472">Membrane</keyword>
<keyword evidence="1" id="KW-1133">Transmembrane helix</keyword>
<evidence type="ECO:0000313" key="3">
    <source>
        <dbReference type="EMBL" id="OYR90197.1"/>
    </source>
</evidence>
<evidence type="ECO:0000313" key="2">
    <source>
        <dbReference type="EMBL" id="OYR87630.1"/>
    </source>
</evidence>
<reference evidence="2 5" key="2">
    <citation type="submission" date="2017-05" db="EMBL/GenBank/DDBJ databases">
        <authorList>
            <person name="Lin X.B."/>
            <person name="Stothard P."/>
            <person name="Tasseva G."/>
            <person name="Walter J."/>
        </authorList>
    </citation>
    <scope>NUCLEOTIDE SEQUENCE [LARGE SCALE GENOMIC DNA]</scope>
    <source>
        <strain evidence="2 5">609u</strain>
    </source>
</reference>
<dbReference type="Proteomes" id="UP000216316">
    <property type="component" value="Unassembled WGS sequence"/>
</dbReference>
<keyword evidence="1" id="KW-0812">Transmembrane</keyword>